<protein>
    <recommendedName>
        <fullName evidence="3">SAM-dependent methyltransferase</fullName>
    </recommendedName>
</protein>
<proteinExistence type="predicted"/>
<dbReference type="RefSeq" id="WP_240159752.1">
    <property type="nucleotide sequence ID" value="NZ_JAAOZR010000023.1"/>
</dbReference>
<comment type="caution">
    <text evidence="1">The sequence shown here is derived from an EMBL/GenBank/DDBJ whole genome shotgun (WGS) entry which is preliminary data.</text>
</comment>
<evidence type="ECO:0008006" key="3">
    <source>
        <dbReference type="Google" id="ProtNLM"/>
    </source>
</evidence>
<keyword evidence="2" id="KW-1185">Reference proteome</keyword>
<name>A0ABS4I454_9BACL</name>
<sequence>MASHSHSRFFKQSDPKEQDFVYPLPETWWSRPYEYAWCASFIESSDIILDAA</sequence>
<gene>
    <name evidence="1" type="ORF">J2Z65_004952</name>
</gene>
<evidence type="ECO:0000313" key="2">
    <source>
        <dbReference type="Proteomes" id="UP001519344"/>
    </source>
</evidence>
<reference evidence="1 2" key="1">
    <citation type="submission" date="2021-03" db="EMBL/GenBank/DDBJ databases">
        <title>Genomic Encyclopedia of Type Strains, Phase IV (KMG-IV): sequencing the most valuable type-strain genomes for metagenomic binning, comparative biology and taxonomic classification.</title>
        <authorList>
            <person name="Goeker M."/>
        </authorList>
    </citation>
    <scope>NUCLEOTIDE SEQUENCE [LARGE SCALE GENOMIC DNA]</scope>
    <source>
        <strain evidence="1 2">DSM 24950</strain>
    </source>
</reference>
<organism evidence="1 2">
    <name type="scientific">Paenibacillus aceris</name>
    <dbReference type="NCBI Taxonomy" id="869555"/>
    <lineage>
        <taxon>Bacteria</taxon>
        <taxon>Bacillati</taxon>
        <taxon>Bacillota</taxon>
        <taxon>Bacilli</taxon>
        <taxon>Bacillales</taxon>
        <taxon>Paenibacillaceae</taxon>
        <taxon>Paenibacillus</taxon>
    </lineage>
</organism>
<accession>A0ABS4I454</accession>
<dbReference type="Proteomes" id="UP001519344">
    <property type="component" value="Unassembled WGS sequence"/>
</dbReference>
<dbReference type="EMBL" id="JAGGKV010000015">
    <property type="protein sequence ID" value="MBP1965707.1"/>
    <property type="molecule type" value="Genomic_DNA"/>
</dbReference>
<evidence type="ECO:0000313" key="1">
    <source>
        <dbReference type="EMBL" id="MBP1965707.1"/>
    </source>
</evidence>